<dbReference type="Pfam" id="PF04082">
    <property type="entry name" value="Fungal_trans"/>
    <property type="match status" value="1"/>
</dbReference>
<dbReference type="STRING" id="573508.A0A1E3B3A4"/>
<dbReference type="GO" id="GO:0000785">
    <property type="term" value="C:chromatin"/>
    <property type="evidence" value="ECO:0007669"/>
    <property type="project" value="TreeGrafter"/>
</dbReference>
<dbReference type="GO" id="GO:0008270">
    <property type="term" value="F:zinc ion binding"/>
    <property type="evidence" value="ECO:0007669"/>
    <property type="project" value="UniProtKB-KW"/>
</dbReference>
<sequence length="634" mass="72807">MAANTLQCDICLAQFSRPDHLRRHSASHGDQRPYECNGCKRSFKRSDALKRHERTCKALFTSPDDTTEDDNRPWKRICHAIEPNPDHYPHGWSPDIGGLINQPIQTPENEFLLNMSPGLDFTALDCLYPPSLEPDITLAERLEYLAYFTSARGMATFLDRETLRRKQDMISEYYNTITSTINEEEYDDNLLPKSTEIISCLKSTVTTDISTIVTASIPSWTPETNHAAAEFFSPPSIRRFLTFFWALWYPNCPIVHRPFFNPTNASLALLAVMVIIGACMSPDEEDGKRARKWMDPVEVLTFRQEWFTYAEHSPKPGDGKWKKRLQCIQTAYLVCSLQKREGSIEAQGRVRRYRHAMMVSLAREIGLPTATHPRTLPTQASDEWWIRFAAEEEMVRTLTYVFLFDAALTIFHNSPPRMVVSELRVDMACPEACFQAESAEECLFELKKWSNSVFWRERVSVASVVRRMCQPQPQVQASEEQEPILGFSQMGTLNLFTTVQCLHSLTFHLQNSLITLPSPHTPLQTGLENWRLTWNKRVPEDSHIPHRPDTLWKQIGFARYAPEFWQLARILVMRLACSSESLDGGEGEENGLEWGVYGNGGRERRAGERYDHTDMEDVNGLIEEYRRMSLGACM</sequence>
<protein>
    <recommendedName>
        <fullName evidence="8">C2H2-type domain-containing protein</fullName>
    </recommendedName>
</protein>
<dbReference type="CDD" id="cd12148">
    <property type="entry name" value="fungal_TF_MHR"/>
    <property type="match status" value="1"/>
</dbReference>
<keyword evidence="6" id="KW-0539">Nucleus</keyword>
<dbReference type="Proteomes" id="UP000094569">
    <property type="component" value="Unassembled WGS sequence"/>
</dbReference>
<evidence type="ECO:0000256" key="7">
    <source>
        <dbReference type="PROSITE-ProRule" id="PRU00042"/>
    </source>
</evidence>
<feature type="domain" description="C2H2-type" evidence="8">
    <location>
        <begin position="6"/>
        <end position="33"/>
    </location>
</feature>
<keyword evidence="3" id="KW-0677">Repeat</keyword>
<name>A0A1E3B3A4_ASPCR</name>
<dbReference type="GO" id="GO:0000978">
    <property type="term" value="F:RNA polymerase II cis-regulatory region sequence-specific DNA binding"/>
    <property type="evidence" value="ECO:0007669"/>
    <property type="project" value="InterPro"/>
</dbReference>
<evidence type="ECO:0000313" key="9">
    <source>
        <dbReference type="EMBL" id="ODM15432.1"/>
    </source>
</evidence>
<keyword evidence="5" id="KW-0862">Zinc</keyword>
<proteinExistence type="predicted"/>
<gene>
    <name evidence="9" type="ORF">SI65_09035</name>
</gene>
<dbReference type="VEuPathDB" id="FungiDB:SI65_09035"/>
<dbReference type="GO" id="GO:0000981">
    <property type="term" value="F:DNA-binding transcription factor activity, RNA polymerase II-specific"/>
    <property type="evidence" value="ECO:0007669"/>
    <property type="project" value="InterPro"/>
</dbReference>
<dbReference type="SUPFAM" id="SSF57667">
    <property type="entry name" value="beta-beta-alpha zinc fingers"/>
    <property type="match status" value="1"/>
</dbReference>
<evidence type="ECO:0000256" key="3">
    <source>
        <dbReference type="ARBA" id="ARBA00022737"/>
    </source>
</evidence>
<evidence type="ECO:0000256" key="5">
    <source>
        <dbReference type="ARBA" id="ARBA00022833"/>
    </source>
</evidence>
<organism evidence="9 10">
    <name type="scientific">Aspergillus cristatus</name>
    <name type="common">Chinese Fuzhuan brick tea-fermentation fungus</name>
    <name type="synonym">Eurotium cristatum</name>
    <dbReference type="NCBI Taxonomy" id="573508"/>
    <lineage>
        <taxon>Eukaryota</taxon>
        <taxon>Fungi</taxon>
        <taxon>Dikarya</taxon>
        <taxon>Ascomycota</taxon>
        <taxon>Pezizomycotina</taxon>
        <taxon>Eurotiomycetes</taxon>
        <taxon>Eurotiomycetidae</taxon>
        <taxon>Eurotiales</taxon>
        <taxon>Aspergillaceae</taxon>
        <taxon>Aspergillus</taxon>
        <taxon>Aspergillus subgen. Aspergillus</taxon>
    </lineage>
</organism>
<evidence type="ECO:0000313" key="10">
    <source>
        <dbReference type="Proteomes" id="UP000094569"/>
    </source>
</evidence>
<dbReference type="OrthoDB" id="654211at2759"/>
<keyword evidence="4 7" id="KW-0863">Zinc-finger</keyword>
<comment type="caution">
    <text evidence="9">The sequence shown here is derived from an EMBL/GenBank/DDBJ whole genome shotgun (WGS) entry which is preliminary data.</text>
</comment>
<dbReference type="InterPro" id="IPR051059">
    <property type="entry name" value="VerF-like"/>
</dbReference>
<reference evidence="9 10" key="1">
    <citation type="journal article" date="2016" name="BMC Genomics">
        <title>Comparative genomic and transcriptomic analyses of the Fuzhuan brick tea-fermentation fungus Aspergillus cristatus.</title>
        <authorList>
            <person name="Ge Y."/>
            <person name="Wang Y."/>
            <person name="Liu Y."/>
            <person name="Tan Y."/>
            <person name="Ren X."/>
            <person name="Zhang X."/>
            <person name="Hyde K.D."/>
            <person name="Liu Y."/>
            <person name="Liu Z."/>
        </authorList>
    </citation>
    <scope>NUCLEOTIDE SEQUENCE [LARGE SCALE GENOMIC DNA]</scope>
    <source>
        <strain evidence="9 10">GZAAS20.1005</strain>
    </source>
</reference>
<evidence type="ECO:0000256" key="6">
    <source>
        <dbReference type="ARBA" id="ARBA00023242"/>
    </source>
</evidence>
<dbReference type="PROSITE" id="PS50157">
    <property type="entry name" value="ZINC_FINGER_C2H2_2"/>
    <property type="match status" value="2"/>
</dbReference>
<evidence type="ECO:0000256" key="1">
    <source>
        <dbReference type="ARBA" id="ARBA00004123"/>
    </source>
</evidence>
<dbReference type="InterPro" id="IPR013087">
    <property type="entry name" value="Znf_C2H2_type"/>
</dbReference>
<dbReference type="EMBL" id="JXNT01000016">
    <property type="protein sequence ID" value="ODM15432.1"/>
    <property type="molecule type" value="Genomic_DNA"/>
</dbReference>
<feature type="domain" description="C2H2-type" evidence="8">
    <location>
        <begin position="34"/>
        <end position="55"/>
    </location>
</feature>
<dbReference type="GO" id="GO:0006351">
    <property type="term" value="P:DNA-templated transcription"/>
    <property type="evidence" value="ECO:0007669"/>
    <property type="project" value="InterPro"/>
</dbReference>
<dbReference type="FunFam" id="3.30.160.60:FF:000446">
    <property type="entry name" value="Zinc finger protein"/>
    <property type="match status" value="1"/>
</dbReference>
<comment type="subcellular location">
    <subcellularLocation>
        <location evidence="1">Nucleus</location>
    </subcellularLocation>
</comment>
<dbReference type="PROSITE" id="PS00028">
    <property type="entry name" value="ZINC_FINGER_C2H2_1"/>
    <property type="match status" value="1"/>
</dbReference>
<evidence type="ECO:0000256" key="2">
    <source>
        <dbReference type="ARBA" id="ARBA00022723"/>
    </source>
</evidence>
<dbReference type="AlphaFoldDB" id="A0A1E3B3A4"/>
<dbReference type="Pfam" id="PF00096">
    <property type="entry name" value="zf-C2H2"/>
    <property type="match status" value="1"/>
</dbReference>
<dbReference type="InterPro" id="IPR007219">
    <property type="entry name" value="XnlR_reg_dom"/>
</dbReference>
<dbReference type="SMART" id="SM00355">
    <property type="entry name" value="ZnF_C2H2"/>
    <property type="match status" value="2"/>
</dbReference>
<keyword evidence="2" id="KW-0479">Metal-binding</keyword>
<dbReference type="InterPro" id="IPR036236">
    <property type="entry name" value="Znf_C2H2_sf"/>
</dbReference>
<dbReference type="GO" id="GO:0005634">
    <property type="term" value="C:nucleus"/>
    <property type="evidence" value="ECO:0007669"/>
    <property type="project" value="UniProtKB-SubCell"/>
</dbReference>
<evidence type="ECO:0000256" key="4">
    <source>
        <dbReference type="ARBA" id="ARBA00022771"/>
    </source>
</evidence>
<evidence type="ECO:0000259" key="8">
    <source>
        <dbReference type="PROSITE" id="PS50157"/>
    </source>
</evidence>
<dbReference type="Gene3D" id="3.30.160.60">
    <property type="entry name" value="Classic Zinc Finger"/>
    <property type="match status" value="2"/>
</dbReference>
<keyword evidence="10" id="KW-1185">Reference proteome</keyword>
<dbReference type="PANTHER" id="PTHR40626:SF3">
    <property type="entry name" value="TRANSCRIPTION FACTOR WITH C2H2 AND ZN(2)-CYS(6) DNA BINDING DOMAIN (EUROFUNG)-RELATED"/>
    <property type="match status" value="1"/>
</dbReference>
<accession>A0A1E3B3A4</accession>
<dbReference type="PANTHER" id="PTHR40626">
    <property type="entry name" value="MIP31509P"/>
    <property type="match status" value="1"/>
</dbReference>